<dbReference type="NCBIfam" id="TIGR00066">
    <property type="entry name" value="g_glut_trans"/>
    <property type="match status" value="1"/>
</dbReference>
<comment type="pathway">
    <text evidence="6">Sulfur metabolism; glutathione metabolism.</text>
</comment>
<dbReference type="InterPro" id="IPR000101">
    <property type="entry name" value="GGT_peptidase"/>
</dbReference>
<dbReference type="RefSeq" id="WP_054936784.1">
    <property type="nucleotide sequence ID" value="NZ_PVXL01000043.1"/>
</dbReference>
<dbReference type="PANTHER" id="PTHR43881">
    <property type="entry name" value="GAMMA-GLUTAMYLTRANSPEPTIDASE (AFU_ORTHOLOGUE AFUA_4G13580)"/>
    <property type="match status" value="1"/>
</dbReference>
<evidence type="ECO:0000313" key="7">
    <source>
        <dbReference type="EMBL" id="PRR72962.1"/>
    </source>
</evidence>
<dbReference type="InterPro" id="IPR052896">
    <property type="entry name" value="GGT-like_enzyme"/>
</dbReference>
<comment type="subunit">
    <text evidence="6">This enzyme consists of two polypeptide chains, which are synthesized in precursor form from a single polypeptide.</text>
</comment>
<feature type="binding site" evidence="5">
    <location>
        <position position="425"/>
    </location>
    <ligand>
        <name>L-glutamate</name>
        <dbReference type="ChEBI" id="CHEBI:29985"/>
    </ligand>
</feature>
<dbReference type="EC" id="2.3.2.2" evidence="6"/>
<keyword evidence="6 7" id="KW-0808">Transferase</keyword>
<keyword evidence="6" id="KW-0378">Hydrolase</keyword>
<reference evidence="7 8" key="1">
    <citation type="submission" date="2018-03" db="EMBL/GenBank/DDBJ databases">
        <title>Genome sequence of Moorella stamsii DSM 26217.</title>
        <authorList>
            <person name="Poehlein A."/>
            <person name="Daniel R."/>
        </authorList>
    </citation>
    <scope>NUCLEOTIDE SEQUENCE [LARGE SCALE GENOMIC DNA]</scope>
    <source>
        <strain evidence="8">DSM 26217</strain>
    </source>
</reference>
<comment type="catalytic activity">
    <reaction evidence="1 6">
        <text>an S-substituted glutathione + H2O = an S-substituted L-cysteinylglycine + L-glutamate</text>
        <dbReference type="Rhea" id="RHEA:59468"/>
        <dbReference type="ChEBI" id="CHEBI:15377"/>
        <dbReference type="ChEBI" id="CHEBI:29985"/>
        <dbReference type="ChEBI" id="CHEBI:90779"/>
        <dbReference type="ChEBI" id="CHEBI:143103"/>
        <dbReference type="EC" id="3.4.19.13"/>
    </reaction>
</comment>
<dbReference type="EC" id="3.4.19.13" evidence="6"/>
<dbReference type="GO" id="GO:0006750">
    <property type="term" value="P:glutathione biosynthetic process"/>
    <property type="evidence" value="ECO:0007669"/>
    <property type="project" value="UniProtKB-KW"/>
</dbReference>
<proteinExistence type="inferred from homology"/>
<comment type="catalytic activity">
    <reaction evidence="2 6">
        <text>glutathione + H2O = L-cysteinylglycine + L-glutamate</text>
        <dbReference type="Rhea" id="RHEA:28807"/>
        <dbReference type="ChEBI" id="CHEBI:15377"/>
        <dbReference type="ChEBI" id="CHEBI:29985"/>
        <dbReference type="ChEBI" id="CHEBI:57925"/>
        <dbReference type="ChEBI" id="CHEBI:61694"/>
        <dbReference type="EC" id="3.4.19.13"/>
    </reaction>
</comment>
<dbReference type="InterPro" id="IPR043138">
    <property type="entry name" value="GGT_lsub"/>
</dbReference>
<dbReference type="AlphaFoldDB" id="A0A9X7P693"/>
<keyword evidence="8" id="KW-1185">Reference proteome</keyword>
<dbReference type="GO" id="GO:0103068">
    <property type="term" value="F:leukotriene C4 gamma-glutamyl transferase activity"/>
    <property type="evidence" value="ECO:0007669"/>
    <property type="project" value="UniProtKB-EC"/>
</dbReference>
<evidence type="ECO:0000256" key="2">
    <source>
        <dbReference type="ARBA" id="ARBA00001089"/>
    </source>
</evidence>
<dbReference type="Gene3D" id="3.60.20.40">
    <property type="match status" value="1"/>
</dbReference>
<accession>A0A9X7P693</accession>
<dbReference type="PANTHER" id="PTHR43881:SF1">
    <property type="entry name" value="GAMMA-GLUTAMYLTRANSPEPTIDASE (AFU_ORTHOLOGUE AFUA_4G13580)"/>
    <property type="match status" value="1"/>
</dbReference>
<keyword evidence="6 7" id="KW-0012">Acyltransferase</keyword>
<comment type="PTM">
    <text evidence="6">Cleaved by autocatalysis into a large and a small subunit.</text>
</comment>
<dbReference type="Proteomes" id="UP000239430">
    <property type="component" value="Unassembled WGS sequence"/>
</dbReference>
<keyword evidence="6" id="KW-0317">Glutathione biosynthesis</keyword>
<name>A0A9X7P693_9FIRM</name>
<evidence type="ECO:0000256" key="1">
    <source>
        <dbReference type="ARBA" id="ARBA00001049"/>
    </source>
</evidence>
<comment type="similarity">
    <text evidence="6">Belongs to the gamma-glutamyltransferase family.</text>
</comment>
<dbReference type="PRINTS" id="PR01210">
    <property type="entry name" value="GGTRANSPTASE"/>
</dbReference>
<gene>
    <name evidence="7" type="primary">ywrD</name>
    <name evidence="7" type="ORF">MOST_15070</name>
</gene>
<dbReference type="InterPro" id="IPR043137">
    <property type="entry name" value="GGT_ssub_C"/>
</dbReference>
<protein>
    <recommendedName>
        <fullName evidence="6">Glutathione hydrolase proenzyme</fullName>
        <ecNumber evidence="6">2.3.2.2</ecNumber>
        <ecNumber evidence="6">3.4.19.13</ecNumber>
    </recommendedName>
    <component>
        <recommendedName>
            <fullName evidence="6">Glutathione hydrolase large chain</fullName>
        </recommendedName>
    </component>
    <component>
        <recommendedName>
            <fullName evidence="6">Glutathione hydrolase small chain</fullName>
        </recommendedName>
    </component>
</protein>
<comment type="catalytic activity">
    <reaction evidence="3 6">
        <text>an N-terminal (5-L-glutamyl)-[peptide] + an alpha-amino acid = 5-L-glutamyl amino acid + an N-terminal L-alpha-aminoacyl-[peptide]</text>
        <dbReference type="Rhea" id="RHEA:23904"/>
        <dbReference type="Rhea" id="RHEA-COMP:9780"/>
        <dbReference type="Rhea" id="RHEA-COMP:9795"/>
        <dbReference type="ChEBI" id="CHEBI:77644"/>
        <dbReference type="ChEBI" id="CHEBI:78597"/>
        <dbReference type="ChEBI" id="CHEBI:78599"/>
        <dbReference type="ChEBI" id="CHEBI:78608"/>
        <dbReference type="EC" id="2.3.2.2"/>
    </reaction>
</comment>
<dbReference type="GO" id="GO:0036374">
    <property type="term" value="F:glutathione hydrolase activity"/>
    <property type="evidence" value="ECO:0007669"/>
    <property type="project" value="UniProtKB-UniRule"/>
</dbReference>
<evidence type="ECO:0000313" key="8">
    <source>
        <dbReference type="Proteomes" id="UP000239430"/>
    </source>
</evidence>
<feature type="active site" description="Nucleophile" evidence="4">
    <location>
        <position position="342"/>
    </location>
</feature>
<evidence type="ECO:0000256" key="3">
    <source>
        <dbReference type="ARBA" id="ARBA00047417"/>
    </source>
</evidence>
<evidence type="ECO:0000256" key="4">
    <source>
        <dbReference type="PIRSR" id="PIRSR600101-1"/>
    </source>
</evidence>
<evidence type="ECO:0000256" key="6">
    <source>
        <dbReference type="RuleBase" id="RU368036"/>
    </source>
</evidence>
<evidence type="ECO:0000256" key="5">
    <source>
        <dbReference type="PIRSR" id="PIRSR600101-2"/>
    </source>
</evidence>
<sequence>MYRPIVMGINGMVAAAHPLASLAGVNILKRGGNAIDAAIAINAVLNVTQPHMCGIGGDLFYLIYLARTREVIFLNGSGRAPRRASLEFFREKRMVKIPPRSAYAVTVPGCVAAWEDARERYGTMPLADLLAEAITYAEGHPVSHKLAWYITEHREVLSRYPDTAAIFLPGGRPPRPGDILRQDDLAATFRLLAREGKAAFYQGPIAEAITRTVQEEGGLLALEDMASHTSTWGQPVATTYRGYTIYETAPNSQGLTALLEFNLVEGFDLKAMGLDTSTYIHHLVEAKKLAFADRDAYISDPDFVQIPIDHLLSKDYAAKRRRLIDPQQAMEIAAGSQLRGDTTYFAVVDREGNIVSCIQSIYFPFGSGLVARGTGILLQSRGAYFSLDPSHPNCLSPGKRTLHTLMAAIITKGDKPCLVFGTMGADGQPQTHLQVISRFLDFGCNIQEAIEAPRWIHGRALGDGPPSLNLENRFDPTVIEDLRRLGHKVHLLPAWSNETGHAQGIVIDYQRGVLMGGADPRGDGYALGW</sequence>
<dbReference type="Gene3D" id="1.10.246.130">
    <property type="match status" value="1"/>
</dbReference>
<dbReference type="SUPFAM" id="SSF56235">
    <property type="entry name" value="N-terminal nucleophile aminohydrolases (Ntn hydrolases)"/>
    <property type="match status" value="1"/>
</dbReference>
<dbReference type="EMBL" id="PVXL01000043">
    <property type="protein sequence ID" value="PRR72962.1"/>
    <property type="molecule type" value="Genomic_DNA"/>
</dbReference>
<organism evidence="7 8">
    <name type="scientific">Neomoorella stamsii</name>
    <dbReference type="NCBI Taxonomy" id="1266720"/>
    <lineage>
        <taxon>Bacteria</taxon>
        <taxon>Bacillati</taxon>
        <taxon>Bacillota</taxon>
        <taxon>Clostridia</taxon>
        <taxon>Neomoorellales</taxon>
        <taxon>Neomoorellaceae</taxon>
        <taxon>Neomoorella</taxon>
    </lineage>
</organism>
<dbReference type="Pfam" id="PF01019">
    <property type="entry name" value="G_glu_transpept"/>
    <property type="match status" value="1"/>
</dbReference>
<dbReference type="InterPro" id="IPR029055">
    <property type="entry name" value="Ntn_hydrolases_N"/>
</dbReference>
<comment type="caution">
    <text evidence="7">The sequence shown here is derived from an EMBL/GenBank/DDBJ whole genome shotgun (WGS) entry which is preliminary data.</text>
</comment>
<dbReference type="GO" id="GO:0006751">
    <property type="term" value="P:glutathione catabolic process"/>
    <property type="evidence" value="ECO:0007669"/>
    <property type="project" value="UniProtKB-UniRule"/>
</dbReference>
<keyword evidence="6" id="KW-0865">Zymogen</keyword>